<dbReference type="KEGG" id="lth:KLTH0D17270g"/>
<dbReference type="SUPFAM" id="SSF56300">
    <property type="entry name" value="Metallo-dependent phosphatases"/>
    <property type="match status" value="1"/>
</dbReference>
<dbReference type="EMBL" id="CU928168">
    <property type="protein sequence ID" value="CAR23019.1"/>
    <property type="molecule type" value="Genomic_DNA"/>
</dbReference>
<evidence type="ECO:0000313" key="4">
    <source>
        <dbReference type="EMBL" id="CAR23019.1"/>
    </source>
</evidence>
<name>C5DFR4_LACTC</name>
<evidence type="ECO:0000259" key="2">
    <source>
        <dbReference type="Pfam" id="PF00149"/>
    </source>
</evidence>
<sequence length="594" mass="67771">MARPEVWLPILLFASWANGRTIPSKGQEFQQAQDTGFTEPLIRDLHVGELNFLHTTDTHGWLGSHLTQPNYDADWGDFVSFASRFRENRVGTAGDLVLVDTGDKHDGNGLSDATVPNGLESTKVFNEQDYDLLTLGNHELYTEENTVLEYCSTANSEKFKDAYVSSNVEFITKEGNPVPFGSKYRFFKTKNHNFRILALSFMFNFQRTNPRAKVTPALEALKQDWFQDVISKYPAESVDVLVVFGHMPITDPENREINQVHRHLRKIYPKTIIQYFGGHSHIRDFAVFDKQSTGLQSGRFSETVGFLSIANVKSSEPSFSRQYLDFSKKSFAYHSRVSQSNLVTEKGSKISNHLSKLREDLSLNEVVGYVPDTYYMDTKPLQSKHNIYHLLASEVLPRLRSQHTDDTKSRFIIINTGAIRYDLYKGNFTKDSEYIVSPFPNDWNYIEVPLSLAEGVADYLNKGPVLLRSLAPPSALRHTLRHTRPKSCPFIHDPERSKGYTTLDDGGCEGDDVPHNTEIYYDIPNVVQSVELKPGIQDTAHLVFYSFIQRDVVRALNALNEQKAIVRHHYSEKDCRQYGGHATKDLLKEWIRDL</sequence>
<dbReference type="InterPro" id="IPR041823">
    <property type="entry name" value="YHR202W_N"/>
</dbReference>
<dbReference type="OrthoDB" id="7722975at2759"/>
<dbReference type="InterPro" id="IPR029052">
    <property type="entry name" value="Metallo-depent_PP-like"/>
</dbReference>
<feature type="domain" description="Calcineurin-like phosphoesterase" evidence="2">
    <location>
        <begin position="51"/>
        <end position="282"/>
    </location>
</feature>
<keyword evidence="5" id="KW-1185">Reference proteome</keyword>
<dbReference type="FunCoup" id="C5DFR4">
    <property type="interactions" value="37"/>
</dbReference>
<dbReference type="GO" id="GO:0005576">
    <property type="term" value="C:extracellular region"/>
    <property type="evidence" value="ECO:0007669"/>
    <property type="project" value="UniProtKB-ARBA"/>
</dbReference>
<dbReference type="CDD" id="cd07407">
    <property type="entry name" value="MPP_YHR202W_N"/>
    <property type="match status" value="1"/>
</dbReference>
<keyword evidence="1" id="KW-0732">Signal</keyword>
<protein>
    <submittedName>
        <fullName evidence="4">KLTH0D17270p</fullName>
    </submittedName>
</protein>
<dbReference type="Gene3D" id="3.90.780.10">
    <property type="entry name" value="5'-Nucleotidase, C-terminal domain"/>
    <property type="match status" value="2"/>
</dbReference>
<dbReference type="STRING" id="559295.C5DFR4"/>
<dbReference type="Proteomes" id="UP000002036">
    <property type="component" value="Chromosome D"/>
</dbReference>
<evidence type="ECO:0000256" key="1">
    <source>
        <dbReference type="SAM" id="SignalP"/>
    </source>
</evidence>
<dbReference type="RefSeq" id="XP_002553457.1">
    <property type="nucleotide sequence ID" value="XM_002553411.1"/>
</dbReference>
<accession>C5DFR4</accession>
<dbReference type="HOGENOM" id="CLU_019028_0_0_1"/>
<feature type="domain" description="Putative 5'-nucleotidase C-terminal" evidence="3">
    <location>
        <begin position="373"/>
        <end position="553"/>
    </location>
</feature>
<evidence type="ECO:0000259" key="3">
    <source>
        <dbReference type="Pfam" id="PF21953"/>
    </source>
</evidence>
<dbReference type="PANTHER" id="PTHR11575:SF22">
    <property type="entry name" value="ADL392WP"/>
    <property type="match status" value="1"/>
</dbReference>
<gene>
    <name evidence="4" type="ordered locus">KLTH0D17270g</name>
</gene>
<dbReference type="FunFam" id="3.60.21.10:FF:000043">
    <property type="entry name" value="Ser/Thr protein phosphatase family"/>
    <property type="match status" value="1"/>
</dbReference>
<dbReference type="InterPro" id="IPR036907">
    <property type="entry name" value="5'-Nucleotdase_C_sf"/>
</dbReference>
<organism evidence="4 5">
    <name type="scientific">Lachancea thermotolerans (strain ATCC 56472 / CBS 6340 / NRRL Y-8284)</name>
    <name type="common">Yeast</name>
    <name type="synonym">Kluyveromyces thermotolerans</name>
    <dbReference type="NCBI Taxonomy" id="559295"/>
    <lineage>
        <taxon>Eukaryota</taxon>
        <taxon>Fungi</taxon>
        <taxon>Dikarya</taxon>
        <taxon>Ascomycota</taxon>
        <taxon>Saccharomycotina</taxon>
        <taxon>Saccharomycetes</taxon>
        <taxon>Saccharomycetales</taxon>
        <taxon>Saccharomycetaceae</taxon>
        <taxon>Lachancea</taxon>
    </lineage>
</organism>
<dbReference type="PIRSF" id="PIRSF017316">
    <property type="entry name" value="Pesterase_C1039"/>
    <property type="match status" value="1"/>
</dbReference>
<feature type="chain" id="PRO_5002950460" evidence="1">
    <location>
        <begin position="20"/>
        <end position="594"/>
    </location>
</feature>
<evidence type="ECO:0000313" key="5">
    <source>
        <dbReference type="Proteomes" id="UP000002036"/>
    </source>
</evidence>
<dbReference type="GO" id="GO:0009166">
    <property type="term" value="P:nucleotide catabolic process"/>
    <property type="evidence" value="ECO:0007669"/>
    <property type="project" value="InterPro"/>
</dbReference>
<dbReference type="Gene3D" id="3.60.21.10">
    <property type="match status" value="1"/>
</dbReference>
<dbReference type="InterPro" id="IPR014485">
    <property type="entry name" value="Pesterase_C1039"/>
</dbReference>
<dbReference type="AlphaFoldDB" id="C5DFR4"/>
<dbReference type="GO" id="GO:0016787">
    <property type="term" value="F:hydrolase activity"/>
    <property type="evidence" value="ECO:0007669"/>
    <property type="project" value="InterPro"/>
</dbReference>
<proteinExistence type="predicted"/>
<dbReference type="OMA" id="PISFYRV"/>
<dbReference type="SUPFAM" id="SSF55816">
    <property type="entry name" value="5'-nucleotidase (syn. UDP-sugar hydrolase), C-terminal domain"/>
    <property type="match status" value="1"/>
</dbReference>
<dbReference type="InterPro" id="IPR006179">
    <property type="entry name" value="5_nucleotidase/apyrase"/>
</dbReference>
<dbReference type="InterPro" id="IPR053828">
    <property type="entry name" value="Nucleosidase_C"/>
</dbReference>
<dbReference type="eggNOG" id="KOG4419">
    <property type="taxonomic scope" value="Eukaryota"/>
</dbReference>
<dbReference type="PANTHER" id="PTHR11575">
    <property type="entry name" value="5'-NUCLEOTIDASE-RELATED"/>
    <property type="match status" value="1"/>
</dbReference>
<dbReference type="InParanoid" id="C5DFR4"/>
<dbReference type="Pfam" id="PF00149">
    <property type="entry name" value="Metallophos"/>
    <property type="match status" value="1"/>
</dbReference>
<reference evidence="4 5" key="1">
    <citation type="journal article" date="2009" name="Genome Res.">
        <title>Comparative genomics of protoploid Saccharomycetaceae.</title>
        <authorList>
            <consortium name="The Genolevures Consortium"/>
            <person name="Souciet J.-L."/>
            <person name="Dujon B."/>
            <person name="Gaillardin C."/>
            <person name="Johnston M."/>
            <person name="Baret P.V."/>
            <person name="Cliften P."/>
            <person name="Sherman D.J."/>
            <person name="Weissenbach J."/>
            <person name="Westhof E."/>
            <person name="Wincker P."/>
            <person name="Jubin C."/>
            <person name="Poulain J."/>
            <person name="Barbe V."/>
            <person name="Segurens B."/>
            <person name="Artiguenave F."/>
            <person name="Anthouard V."/>
            <person name="Vacherie B."/>
            <person name="Val M.-E."/>
            <person name="Fulton R.S."/>
            <person name="Minx P."/>
            <person name="Wilson R."/>
            <person name="Durrens P."/>
            <person name="Jean G."/>
            <person name="Marck C."/>
            <person name="Martin T."/>
            <person name="Nikolski M."/>
            <person name="Rolland T."/>
            <person name="Seret M.-L."/>
            <person name="Casaregola S."/>
            <person name="Despons L."/>
            <person name="Fairhead C."/>
            <person name="Fischer G."/>
            <person name="Lafontaine I."/>
            <person name="Leh V."/>
            <person name="Lemaire M."/>
            <person name="de Montigny J."/>
            <person name="Neuveglise C."/>
            <person name="Thierry A."/>
            <person name="Blanc-Lenfle I."/>
            <person name="Bleykasten C."/>
            <person name="Diffels J."/>
            <person name="Fritsch E."/>
            <person name="Frangeul L."/>
            <person name="Goeffon A."/>
            <person name="Jauniaux N."/>
            <person name="Kachouri-Lafond R."/>
            <person name="Payen C."/>
            <person name="Potier S."/>
            <person name="Pribylova L."/>
            <person name="Ozanne C."/>
            <person name="Richard G.-F."/>
            <person name="Sacerdot C."/>
            <person name="Straub M.-L."/>
            <person name="Talla E."/>
        </authorList>
    </citation>
    <scope>NUCLEOTIDE SEQUENCE [LARGE SCALE GENOMIC DNA]</scope>
    <source>
        <strain evidence="5">ATCC 56472 / CBS 6340 / NRRL Y-8284</strain>
    </source>
</reference>
<dbReference type="GeneID" id="8295706"/>
<dbReference type="GO" id="GO:0005829">
    <property type="term" value="C:cytosol"/>
    <property type="evidence" value="ECO:0007669"/>
    <property type="project" value="TreeGrafter"/>
</dbReference>
<dbReference type="InterPro" id="IPR004843">
    <property type="entry name" value="Calcineurin-like_PHP"/>
</dbReference>
<dbReference type="Pfam" id="PF21953">
    <property type="entry name" value="NadN_nucleosid_C"/>
    <property type="match status" value="1"/>
</dbReference>
<feature type="signal peptide" evidence="1">
    <location>
        <begin position="1"/>
        <end position="19"/>
    </location>
</feature>